<dbReference type="GO" id="GO:0005737">
    <property type="term" value="C:cytoplasm"/>
    <property type="evidence" value="ECO:0007669"/>
    <property type="project" value="UniProtKB-SubCell"/>
</dbReference>
<evidence type="ECO:0000256" key="8">
    <source>
        <dbReference type="ARBA" id="ARBA00022827"/>
    </source>
</evidence>
<dbReference type="GO" id="GO:0004148">
    <property type="term" value="F:dihydrolipoyl dehydrogenase (NADH) activity"/>
    <property type="evidence" value="ECO:0007669"/>
    <property type="project" value="UniProtKB-EC"/>
</dbReference>
<dbReference type="InterPro" id="IPR012999">
    <property type="entry name" value="Pyr_OxRdtase_I_AS"/>
</dbReference>
<feature type="domain" description="Lipoyl-binding" evidence="18">
    <location>
        <begin position="2"/>
        <end position="77"/>
    </location>
</feature>
<reference evidence="19 20" key="1">
    <citation type="submission" date="2018-11" db="EMBL/GenBank/DDBJ databases">
        <title>Genome sequencing and assembly of Clostridium tagluense strain A121.</title>
        <authorList>
            <person name="Murakami T."/>
            <person name="Segawa T."/>
            <person name="Shcherbakova V.A."/>
            <person name="Mori H."/>
            <person name="Yoshimura Y."/>
        </authorList>
    </citation>
    <scope>NUCLEOTIDE SEQUENCE [LARGE SCALE GENOMIC DNA]</scope>
    <source>
        <strain evidence="19 20">A121</strain>
    </source>
</reference>
<dbReference type="Gene3D" id="3.50.50.60">
    <property type="entry name" value="FAD/NAD(P)-binding domain"/>
    <property type="match status" value="2"/>
</dbReference>
<dbReference type="Proteomes" id="UP000287872">
    <property type="component" value="Unassembled WGS sequence"/>
</dbReference>
<dbReference type="PRINTS" id="PR00368">
    <property type="entry name" value="FADPNR"/>
</dbReference>
<dbReference type="Gene3D" id="3.30.390.30">
    <property type="match status" value="1"/>
</dbReference>
<keyword evidence="8 15" id="KW-0274">FAD</keyword>
<evidence type="ECO:0000256" key="13">
    <source>
        <dbReference type="ARBA" id="ARBA00049187"/>
    </source>
</evidence>
<evidence type="ECO:0000256" key="4">
    <source>
        <dbReference type="ARBA" id="ARBA00016961"/>
    </source>
</evidence>
<feature type="binding site" evidence="15">
    <location>
        <position position="373"/>
    </location>
    <ligand>
        <name>NAD(+)</name>
        <dbReference type="ChEBI" id="CHEBI:57540"/>
    </ligand>
</feature>
<feature type="disulfide bond" description="Redox-active" evidence="16">
    <location>
        <begin position="145"/>
        <end position="150"/>
    </location>
</feature>
<dbReference type="AlphaFoldDB" id="A0A401UR09"/>
<keyword evidence="15" id="KW-0547">Nucleotide-binding</keyword>
<comment type="similarity">
    <text evidence="2 17">Belongs to the class-I pyridine nucleotide-disulfide oxidoreductase family.</text>
</comment>
<dbReference type="InterPro" id="IPR036188">
    <property type="entry name" value="FAD/NAD-bd_sf"/>
</dbReference>
<evidence type="ECO:0000256" key="1">
    <source>
        <dbReference type="ARBA" id="ARBA00004496"/>
    </source>
</evidence>
<comment type="subcellular location">
    <subcellularLocation>
        <location evidence="1">Cytoplasm</location>
    </subcellularLocation>
</comment>
<dbReference type="PROSITE" id="PS00076">
    <property type="entry name" value="PYRIDINE_REDOX_1"/>
    <property type="match status" value="1"/>
</dbReference>
<evidence type="ECO:0000313" key="19">
    <source>
        <dbReference type="EMBL" id="GCD11964.1"/>
    </source>
</evidence>
<keyword evidence="6 17" id="KW-0285">Flavoprotein</keyword>
<dbReference type="InterPro" id="IPR011053">
    <property type="entry name" value="Single_hybrid_motif"/>
</dbReference>
<evidence type="ECO:0000256" key="11">
    <source>
        <dbReference type="ARBA" id="ARBA00023157"/>
    </source>
</evidence>
<keyword evidence="7" id="KW-0450">Lipoyl</keyword>
<dbReference type="RefSeq" id="WP_125004239.1">
    <property type="nucleotide sequence ID" value="NZ_BHYK01000024.1"/>
</dbReference>
<evidence type="ECO:0000256" key="12">
    <source>
        <dbReference type="ARBA" id="ARBA00023284"/>
    </source>
</evidence>
<evidence type="ECO:0000256" key="14">
    <source>
        <dbReference type="PIRSR" id="PIRSR000350-2"/>
    </source>
</evidence>
<gene>
    <name evidence="19" type="primary">acoL</name>
    <name evidence="19" type="ORF">Ctaglu_35870</name>
</gene>
<dbReference type="InterPro" id="IPR001100">
    <property type="entry name" value="Pyr_nuc-diS_OxRdtase"/>
</dbReference>
<comment type="caution">
    <text evidence="19">The sequence shown here is derived from an EMBL/GenBank/DDBJ whole genome shotgun (WGS) entry which is preliminary data.</text>
</comment>
<evidence type="ECO:0000256" key="7">
    <source>
        <dbReference type="ARBA" id="ARBA00022823"/>
    </source>
</evidence>
<feature type="binding site" evidence="15">
    <location>
        <begin position="245"/>
        <end position="247"/>
    </location>
    <ligand>
        <name>FAD</name>
        <dbReference type="ChEBI" id="CHEBI:57692"/>
    </ligand>
</feature>
<dbReference type="SUPFAM" id="SSF51905">
    <property type="entry name" value="FAD/NAD(P)-binding domain"/>
    <property type="match status" value="1"/>
</dbReference>
<feature type="binding site" evidence="15">
    <location>
        <position position="415"/>
    </location>
    <ligand>
        <name>FAD</name>
        <dbReference type="ChEBI" id="CHEBI:57692"/>
    </ligand>
</feature>
<keyword evidence="11" id="KW-1015">Disulfide bond</keyword>
<evidence type="ECO:0000256" key="5">
    <source>
        <dbReference type="ARBA" id="ARBA00022490"/>
    </source>
</evidence>
<dbReference type="EC" id="1.8.1.4" evidence="3 17"/>
<dbReference type="SUPFAM" id="SSF55424">
    <property type="entry name" value="FAD/NAD-linked reductases, dimerisation (C-terminal) domain"/>
    <property type="match status" value="1"/>
</dbReference>
<protein>
    <recommendedName>
        <fullName evidence="4 17">Dihydrolipoyl dehydrogenase</fullName>
        <ecNumber evidence="3 17">1.8.1.4</ecNumber>
    </recommendedName>
</protein>
<dbReference type="Gene3D" id="2.40.50.100">
    <property type="match status" value="1"/>
</dbReference>
<keyword evidence="5" id="KW-0963">Cytoplasm</keyword>
<dbReference type="PROSITE" id="PS00189">
    <property type="entry name" value="LIPOYL"/>
    <property type="match status" value="1"/>
</dbReference>
<dbReference type="InterPro" id="IPR000089">
    <property type="entry name" value="Biotin_lipoyl"/>
</dbReference>
<dbReference type="SUPFAM" id="SSF51230">
    <property type="entry name" value="Single hybrid motif"/>
    <property type="match status" value="1"/>
</dbReference>
<evidence type="ECO:0000256" key="9">
    <source>
        <dbReference type="ARBA" id="ARBA00023002"/>
    </source>
</evidence>
<evidence type="ECO:0000256" key="2">
    <source>
        <dbReference type="ARBA" id="ARBA00007532"/>
    </source>
</evidence>
<dbReference type="FunFam" id="3.30.390.30:FF:000001">
    <property type="entry name" value="Dihydrolipoyl dehydrogenase"/>
    <property type="match status" value="1"/>
</dbReference>
<proteinExistence type="inferred from homology"/>
<accession>A0A401UR09</accession>
<sequence>MNIEVKLEKSINKNNETKITKILKKVGDPVKINDGIFEVESGKGVSTVTSKVQGIIESINVDEGDTVNADKVLAQINGEQAAKMGNTNPKTFNYFQNLIKPAKLGMESDITIIGGGPGGYVAAIQAAKLGAKVILIEKEKLGGTCLNWGCIPTKTLVRSAQVFDTLKRAEEFGCYAENIGIKMKKVIDRKNKVVAELVQGIQYLMNKNGIKVINGTAEIIDKETILAKNTTQEITIKTKNIIIATGSKSSVVPIVGIENKNVIDSNDALSLMEVPKKLVIVGGGVIGMEFAYIYASVGAEVSVVEFMDQCLISCDEDICEENKKSAAKKGIKIYTTAKVEEICEAENNECIVHFIQDGKDKYISANKVLLSVGRTPYIEGLGLENAGIELNNNKKGIKVNSKMQTNVSNIYAIGDVTNIILLAHAASHQGVVAAKNIMGKPCDMDYTAVPSAIFTEPEIAMVGIGEKMAKLQGIEVEVGKFSFSANGKALSYGESDGFIKIIRDKNTQRLIGASIVGLHATDLIAELTLAIKNNLSAEAITETIHAHPTTSEVIPEVALSLEGGAIHFA</sequence>
<dbReference type="PROSITE" id="PS50968">
    <property type="entry name" value="BIOTINYL_LIPOYL"/>
    <property type="match status" value="1"/>
</dbReference>
<dbReference type="PANTHER" id="PTHR22912:SF217">
    <property type="entry name" value="DIHYDROLIPOYL DEHYDROGENASE"/>
    <property type="match status" value="1"/>
</dbReference>
<keyword evidence="12 17" id="KW-0676">Redox-active center</keyword>
<dbReference type="Pfam" id="PF00364">
    <property type="entry name" value="Biotin_lipoyl"/>
    <property type="match status" value="1"/>
</dbReference>
<dbReference type="InterPro" id="IPR050151">
    <property type="entry name" value="Class-I_Pyr_Nuc-Dis_Oxidored"/>
</dbReference>
<evidence type="ECO:0000256" key="17">
    <source>
        <dbReference type="RuleBase" id="RU003692"/>
    </source>
</evidence>
<evidence type="ECO:0000256" key="16">
    <source>
        <dbReference type="PIRSR" id="PIRSR000350-4"/>
    </source>
</evidence>
<comment type="miscellaneous">
    <text evidence="17">The active site is a redox-active disulfide bond.</text>
</comment>
<evidence type="ECO:0000256" key="6">
    <source>
        <dbReference type="ARBA" id="ARBA00022630"/>
    </source>
</evidence>
<dbReference type="CDD" id="cd06849">
    <property type="entry name" value="lipoyl_domain"/>
    <property type="match status" value="1"/>
</dbReference>
<dbReference type="PANTHER" id="PTHR22912">
    <property type="entry name" value="DISULFIDE OXIDOREDUCTASE"/>
    <property type="match status" value="1"/>
</dbReference>
<comment type="catalytic activity">
    <reaction evidence="13 17">
        <text>N(6)-[(R)-dihydrolipoyl]-L-lysyl-[protein] + NAD(+) = N(6)-[(R)-lipoyl]-L-lysyl-[protein] + NADH + H(+)</text>
        <dbReference type="Rhea" id="RHEA:15045"/>
        <dbReference type="Rhea" id="RHEA-COMP:10474"/>
        <dbReference type="Rhea" id="RHEA-COMP:10475"/>
        <dbReference type="ChEBI" id="CHEBI:15378"/>
        <dbReference type="ChEBI" id="CHEBI:57540"/>
        <dbReference type="ChEBI" id="CHEBI:57945"/>
        <dbReference type="ChEBI" id="CHEBI:83099"/>
        <dbReference type="ChEBI" id="CHEBI:83100"/>
        <dbReference type="EC" id="1.8.1.4"/>
    </reaction>
</comment>
<dbReference type="NCBIfam" id="TIGR01350">
    <property type="entry name" value="lipoamide_DH"/>
    <property type="match status" value="1"/>
</dbReference>
<keyword evidence="9 17" id="KW-0560">Oxidoreductase</keyword>
<evidence type="ECO:0000259" key="18">
    <source>
        <dbReference type="PROSITE" id="PS50968"/>
    </source>
</evidence>
<organism evidence="19 20">
    <name type="scientific">Clostridium tagluense</name>
    <dbReference type="NCBI Taxonomy" id="360422"/>
    <lineage>
        <taxon>Bacteria</taxon>
        <taxon>Bacillati</taxon>
        <taxon>Bacillota</taxon>
        <taxon>Clostridia</taxon>
        <taxon>Eubacteriales</taxon>
        <taxon>Clostridiaceae</taxon>
        <taxon>Clostridium</taxon>
    </lineage>
</organism>
<dbReference type="GO" id="GO:0050660">
    <property type="term" value="F:flavin adenine dinucleotide binding"/>
    <property type="evidence" value="ECO:0007669"/>
    <property type="project" value="InterPro"/>
</dbReference>
<dbReference type="GO" id="GO:0006103">
    <property type="term" value="P:2-oxoglutarate metabolic process"/>
    <property type="evidence" value="ECO:0007669"/>
    <property type="project" value="TreeGrafter"/>
</dbReference>
<feature type="binding site" evidence="15">
    <location>
        <begin position="282"/>
        <end position="289"/>
    </location>
    <ligand>
        <name>NAD(+)</name>
        <dbReference type="ChEBI" id="CHEBI:57540"/>
    </ligand>
</feature>
<dbReference type="PRINTS" id="PR00411">
    <property type="entry name" value="PNDRDTASEI"/>
</dbReference>
<dbReference type="OrthoDB" id="9807946at2"/>
<keyword evidence="20" id="KW-1185">Reference proteome</keyword>
<evidence type="ECO:0000313" key="20">
    <source>
        <dbReference type="Proteomes" id="UP000287872"/>
    </source>
</evidence>
<keyword evidence="10 15" id="KW-0520">NAD</keyword>
<dbReference type="Pfam" id="PF07992">
    <property type="entry name" value="Pyr_redox_2"/>
    <property type="match status" value="1"/>
</dbReference>
<evidence type="ECO:0000256" key="3">
    <source>
        <dbReference type="ARBA" id="ARBA00012608"/>
    </source>
</evidence>
<feature type="active site" description="Proton acceptor" evidence="14">
    <location>
        <position position="547"/>
    </location>
</feature>
<comment type="cofactor">
    <cofactor evidence="15 17">
        <name>FAD</name>
        <dbReference type="ChEBI" id="CHEBI:57692"/>
    </cofactor>
    <text evidence="15 17">Binds 1 FAD per subunit.</text>
</comment>
<dbReference type="InterPro" id="IPR023753">
    <property type="entry name" value="FAD/NAD-binding_dom"/>
</dbReference>
<feature type="binding site" evidence="15">
    <location>
        <position position="154"/>
    </location>
    <ligand>
        <name>FAD</name>
        <dbReference type="ChEBI" id="CHEBI:57692"/>
    </ligand>
</feature>
<evidence type="ECO:0000256" key="10">
    <source>
        <dbReference type="ARBA" id="ARBA00023027"/>
    </source>
</evidence>
<dbReference type="Pfam" id="PF02852">
    <property type="entry name" value="Pyr_redox_dim"/>
    <property type="match status" value="1"/>
</dbReference>
<dbReference type="PIRSF" id="PIRSF000350">
    <property type="entry name" value="Mercury_reductase_MerA"/>
    <property type="match status" value="1"/>
</dbReference>
<dbReference type="EMBL" id="BHYK01000024">
    <property type="protein sequence ID" value="GCD11964.1"/>
    <property type="molecule type" value="Genomic_DNA"/>
</dbReference>
<dbReference type="InterPro" id="IPR006258">
    <property type="entry name" value="Lipoamide_DH"/>
</dbReference>
<evidence type="ECO:0000256" key="15">
    <source>
        <dbReference type="PIRSR" id="PIRSR000350-3"/>
    </source>
</evidence>
<dbReference type="InterPro" id="IPR003016">
    <property type="entry name" value="2-oxoA_DH_lipoyl-BS"/>
</dbReference>
<dbReference type="InterPro" id="IPR016156">
    <property type="entry name" value="FAD/NAD-linked_Rdtase_dimer_sf"/>
</dbReference>
<name>A0A401UR09_9CLOT</name>
<feature type="binding site" evidence="15">
    <location>
        <position position="305"/>
    </location>
    <ligand>
        <name>NAD(+)</name>
        <dbReference type="ChEBI" id="CHEBI:57540"/>
    </ligand>
</feature>
<dbReference type="InterPro" id="IPR004099">
    <property type="entry name" value="Pyr_nucl-diS_OxRdtase_dimer"/>
</dbReference>